<evidence type="ECO:0000256" key="1">
    <source>
        <dbReference type="SAM" id="MobiDB-lite"/>
    </source>
</evidence>
<keyword evidence="2" id="KW-0732">Signal</keyword>
<proteinExistence type="predicted"/>
<feature type="compositionally biased region" description="Polar residues" evidence="1">
    <location>
        <begin position="86"/>
        <end position="96"/>
    </location>
</feature>
<name>A0A3L7JCK0_9HYPH</name>
<dbReference type="Proteomes" id="UP000281094">
    <property type="component" value="Unassembled WGS sequence"/>
</dbReference>
<feature type="chain" id="PRO_5018089307" description="Secreted protein" evidence="2">
    <location>
        <begin position="19"/>
        <end position="96"/>
    </location>
</feature>
<keyword evidence="4" id="KW-1185">Reference proteome</keyword>
<feature type="compositionally biased region" description="Polar residues" evidence="1">
    <location>
        <begin position="56"/>
        <end position="66"/>
    </location>
</feature>
<accession>A0A3L7JCK0</accession>
<feature type="compositionally biased region" description="Acidic residues" evidence="1">
    <location>
        <begin position="69"/>
        <end position="85"/>
    </location>
</feature>
<dbReference type="PROSITE" id="PS51257">
    <property type="entry name" value="PROKAR_LIPOPROTEIN"/>
    <property type="match status" value="1"/>
</dbReference>
<comment type="caution">
    <text evidence="3">The sequence shown here is derived from an EMBL/GenBank/DDBJ whole genome shotgun (WGS) entry which is preliminary data.</text>
</comment>
<sequence>MKKLLIASFSAVAVMGLAACSDSGTDEMTTQSTVEETQPMTTQEETQAMPADEGMQSETMGETGATQPEDMDDMTLQPDDGETDDTVNSTTTEPAN</sequence>
<gene>
    <name evidence="3" type="ORF">D8780_08250</name>
</gene>
<dbReference type="AlphaFoldDB" id="A0A3L7JCK0"/>
<feature type="signal peptide" evidence="2">
    <location>
        <begin position="1"/>
        <end position="18"/>
    </location>
</feature>
<reference evidence="3 4" key="1">
    <citation type="submission" date="2018-10" db="EMBL/GenBank/DDBJ databases">
        <title>Notoacmeibacter sp. M2BS9Y-3-1, whole genome shotgun sequence.</title>
        <authorList>
            <person name="Tuo L."/>
        </authorList>
    </citation>
    <scope>NUCLEOTIDE SEQUENCE [LARGE SCALE GENOMIC DNA]</scope>
    <source>
        <strain evidence="3 4">M2BS9Y-3-1</strain>
    </source>
</reference>
<feature type="compositionally biased region" description="Polar residues" evidence="1">
    <location>
        <begin position="22"/>
        <end position="34"/>
    </location>
</feature>
<feature type="compositionally biased region" description="Low complexity" evidence="1">
    <location>
        <begin position="35"/>
        <end position="47"/>
    </location>
</feature>
<feature type="region of interest" description="Disordered" evidence="1">
    <location>
        <begin position="21"/>
        <end position="96"/>
    </location>
</feature>
<dbReference type="RefSeq" id="WP_121645160.1">
    <property type="nucleotide sequence ID" value="NZ_RCWN01000001.1"/>
</dbReference>
<protein>
    <recommendedName>
        <fullName evidence="5">Secreted protein</fullName>
    </recommendedName>
</protein>
<evidence type="ECO:0000313" key="4">
    <source>
        <dbReference type="Proteomes" id="UP000281094"/>
    </source>
</evidence>
<evidence type="ECO:0000256" key="2">
    <source>
        <dbReference type="SAM" id="SignalP"/>
    </source>
</evidence>
<evidence type="ECO:0008006" key="5">
    <source>
        <dbReference type="Google" id="ProtNLM"/>
    </source>
</evidence>
<organism evidence="3 4">
    <name type="scientific">Notoacmeibacter ruber</name>
    <dbReference type="NCBI Taxonomy" id="2670375"/>
    <lineage>
        <taxon>Bacteria</taxon>
        <taxon>Pseudomonadati</taxon>
        <taxon>Pseudomonadota</taxon>
        <taxon>Alphaproteobacteria</taxon>
        <taxon>Hyphomicrobiales</taxon>
        <taxon>Notoacmeibacteraceae</taxon>
        <taxon>Notoacmeibacter</taxon>
    </lineage>
</organism>
<evidence type="ECO:0000313" key="3">
    <source>
        <dbReference type="EMBL" id="RLQ88194.1"/>
    </source>
</evidence>
<dbReference type="EMBL" id="RCWN01000001">
    <property type="protein sequence ID" value="RLQ88194.1"/>
    <property type="molecule type" value="Genomic_DNA"/>
</dbReference>